<comment type="similarity">
    <text evidence="1">Belongs to the LytR/CpsA/Psr (LCP) family.</text>
</comment>
<dbReference type="NCBIfam" id="TIGR00350">
    <property type="entry name" value="lytR_cpsA_psr"/>
    <property type="match status" value="1"/>
</dbReference>
<dbReference type="EMBL" id="RZNX01000002">
    <property type="protein sequence ID" value="RUT33461.1"/>
    <property type="molecule type" value="Genomic_DNA"/>
</dbReference>
<dbReference type="Gene3D" id="3.40.630.190">
    <property type="entry name" value="LCP protein"/>
    <property type="match status" value="1"/>
</dbReference>
<dbReference type="PANTHER" id="PTHR33392">
    <property type="entry name" value="POLYISOPRENYL-TEICHOIC ACID--PEPTIDOGLYCAN TEICHOIC ACID TRANSFERASE TAGU"/>
    <property type="match status" value="1"/>
</dbReference>
<keyword evidence="5" id="KW-1185">Reference proteome</keyword>
<evidence type="ECO:0000256" key="1">
    <source>
        <dbReference type="ARBA" id="ARBA00006068"/>
    </source>
</evidence>
<dbReference type="InterPro" id="IPR050922">
    <property type="entry name" value="LytR/CpsA/Psr_CW_biosynth"/>
</dbReference>
<dbReference type="AlphaFoldDB" id="A0A3S1D7B2"/>
<evidence type="ECO:0000313" key="4">
    <source>
        <dbReference type="EMBL" id="RUT33461.1"/>
    </source>
</evidence>
<accession>A0A3S1D7B2</accession>
<dbReference type="Proteomes" id="UP000272464">
    <property type="component" value="Unassembled WGS sequence"/>
</dbReference>
<dbReference type="OrthoDB" id="27330at2"/>
<evidence type="ECO:0000256" key="2">
    <source>
        <dbReference type="SAM" id="MobiDB-lite"/>
    </source>
</evidence>
<sequence length="341" mass="37262">MRKRRVYMLIAGFLLCTALGGYAFYWSLQPAHHFRSSEIPVLAAPDSGAGAGAGSRSTEPSGTGSLAAAASAGPSQMKEKSRSGLEQTNLTILILGIDARGSEDSRTDVMMLARVNVDEGKVSLVSIPRDTRVQLPGVGYTKINHAHLLGELHGGGNHGGTKASLQAVSNLCSCSINYYVKTNFEGFEHFIDTLGGLDVTLPAPVKLTYAHLTLPAGEQRLNGDLTLKLVQERHSLAEGDQGRQQNQALVLKSVLRTLLQPANLANLPALIKQVREDIVDTNLSDSDMISLSLLAKEMKMEDMKYYQIPGHSDKFYDPLVKKDLYYWIPDLTQMKEIYDMK</sequence>
<dbReference type="RefSeq" id="WP_127198575.1">
    <property type="nucleotide sequence ID" value="NZ_RZNX01000002.1"/>
</dbReference>
<feature type="region of interest" description="Disordered" evidence="2">
    <location>
        <begin position="47"/>
        <end position="84"/>
    </location>
</feature>
<evidence type="ECO:0000313" key="5">
    <source>
        <dbReference type="Proteomes" id="UP000272464"/>
    </source>
</evidence>
<dbReference type="InterPro" id="IPR004474">
    <property type="entry name" value="LytR_CpsA_psr"/>
</dbReference>
<feature type="compositionally biased region" description="Low complexity" evidence="2">
    <location>
        <begin position="61"/>
        <end position="73"/>
    </location>
</feature>
<protein>
    <submittedName>
        <fullName evidence="4">LytR family transcriptional regulator</fullName>
    </submittedName>
</protein>
<proteinExistence type="inferred from homology"/>
<dbReference type="PANTHER" id="PTHR33392:SF6">
    <property type="entry name" value="POLYISOPRENYL-TEICHOIC ACID--PEPTIDOGLYCAN TEICHOIC ACID TRANSFERASE TAGU"/>
    <property type="match status" value="1"/>
</dbReference>
<reference evidence="4 5" key="1">
    <citation type="submission" date="2018-12" db="EMBL/GenBank/DDBJ databases">
        <authorList>
            <person name="Sun L."/>
            <person name="Chen Z."/>
        </authorList>
    </citation>
    <scope>NUCLEOTIDE SEQUENCE [LARGE SCALE GENOMIC DNA]</scope>
    <source>
        <strain evidence="4 5">3-5-3</strain>
    </source>
</reference>
<gene>
    <name evidence="4" type="ORF">EJP77_07370</name>
</gene>
<evidence type="ECO:0000259" key="3">
    <source>
        <dbReference type="Pfam" id="PF03816"/>
    </source>
</evidence>
<comment type="caution">
    <text evidence="4">The sequence shown here is derived from an EMBL/GenBank/DDBJ whole genome shotgun (WGS) entry which is preliminary data.</text>
</comment>
<feature type="domain" description="Cell envelope-related transcriptional attenuator" evidence="3">
    <location>
        <begin position="106"/>
        <end position="258"/>
    </location>
</feature>
<dbReference type="Pfam" id="PF03816">
    <property type="entry name" value="LytR_cpsA_psr"/>
    <property type="match status" value="1"/>
</dbReference>
<name>A0A3S1D7B2_9BACL</name>
<organism evidence="4 5">
    <name type="scientific">Paenibacillus zeisoli</name>
    <dbReference type="NCBI Taxonomy" id="2496267"/>
    <lineage>
        <taxon>Bacteria</taxon>
        <taxon>Bacillati</taxon>
        <taxon>Bacillota</taxon>
        <taxon>Bacilli</taxon>
        <taxon>Bacillales</taxon>
        <taxon>Paenibacillaceae</taxon>
        <taxon>Paenibacillus</taxon>
    </lineage>
</organism>